<comment type="caution">
    <text evidence="7">Lacks conserved residue(s) required for the propagation of feature annotation.</text>
</comment>
<evidence type="ECO:0000313" key="13">
    <source>
        <dbReference type="Proteomes" id="UP001172911"/>
    </source>
</evidence>
<keyword evidence="7" id="KW-0021">Allosteric enzyme</keyword>
<dbReference type="SUPFAM" id="SSF56327">
    <property type="entry name" value="LDH C-terminal domain-like"/>
    <property type="match status" value="1"/>
</dbReference>
<evidence type="ECO:0000256" key="7">
    <source>
        <dbReference type="HAMAP-Rule" id="MF_00488"/>
    </source>
</evidence>
<dbReference type="InterPro" id="IPR018177">
    <property type="entry name" value="L-lactate_DH_AS"/>
</dbReference>
<protein>
    <recommendedName>
        <fullName evidence="3 7">L-lactate dehydrogenase</fullName>
        <shortName evidence="7">L-LDH</shortName>
        <ecNumber evidence="3 7">1.1.1.27</ecNumber>
    </recommendedName>
</protein>
<dbReference type="InterPro" id="IPR001557">
    <property type="entry name" value="L-lactate/malate_DH"/>
</dbReference>
<dbReference type="InterPro" id="IPR036291">
    <property type="entry name" value="NAD(P)-bd_dom_sf"/>
</dbReference>
<feature type="binding site" evidence="7">
    <location>
        <begin position="83"/>
        <end position="84"/>
    </location>
    <ligand>
        <name>NAD(+)</name>
        <dbReference type="ChEBI" id="CHEBI:57540"/>
    </ligand>
</feature>
<dbReference type="FunFam" id="3.40.50.720:FF:000018">
    <property type="entry name" value="Malate dehydrogenase"/>
    <property type="match status" value="1"/>
</dbReference>
<dbReference type="InterPro" id="IPR001236">
    <property type="entry name" value="Lactate/malate_DH_N"/>
</dbReference>
<feature type="binding site" evidence="7">
    <location>
        <position position="172"/>
    </location>
    <ligand>
        <name>beta-D-fructose 1,6-bisphosphate</name>
        <dbReference type="ChEBI" id="CHEBI:32966"/>
        <note>allosteric activator</note>
    </ligand>
</feature>
<dbReference type="InterPro" id="IPR011304">
    <property type="entry name" value="L-lactate_DH"/>
</dbReference>
<gene>
    <name evidence="7" type="primary">ldh</name>
    <name evidence="12" type="ORF">P6N53_00870</name>
</gene>
<dbReference type="InterPro" id="IPR015955">
    <property type="entry name" value="Lactate_DH/Glyco_Ohase_4_C"/>
</dbReference>
<comment type="caution">
    <text evidence="12">The sequence shown here is derived from an EMBL/GenBank/DDBJ whole genome shotgun (WGS) entry which is preliminary data.</text>
</comment>
<feature type="binding site" evidence="9">
    <location>
        <position position="99"/>
    </location>
    <ligand>
        <name>NAD(+)</name>
        <dbReference type="ChEBI" id="CHEBI:57540"/>
    </ligand>
</feature>
<feature type="binding site" evidence="7">
    <location>
        <position position="157"/>
    </location>
    <ligand>
        <name>beta-D-fructose 1,6-bisphosphate</name>
        <dbReference type="ChEBI" id="CHEBI:32966"/>
        <note>allosteric activator</note>
    </ligand>
</feature>
<evidence type="ECO:0000256" key="6">
    <source>
        <dbReference type="ARBA" id="ARBA00049258"/>
    </source>
</evidence>
<sequence length="315" mass="33981">MVAFRRGVKIAIIGLGQVGASTAFAIMASGIASELVLIDINREKAEGEAMDLGDAAAFTKPINVYEGTYADCQGAQIVIFTAGANQKPGETRLDLMEKNVTILKQAMPQLVKYCEKSILIMVTNPVDVLTYIALKTSELPPNQVFGSGTVLDTSRFKAALAQHCQVDPRNVHTYIVGEHGDSEVALWSSANIAGVSLDDFFQLRGLAPLNREQLAEQVKTAAYEIIQRKGATYYAVALSIKRICEAVLRDENSILTVSGLVKGSYGIEDCCLSLPCIVNGLGRAETVVLPLSVEEEDALRRSAKLLKDIIKQAGF</sequence>
<accession>A0AAW7Z8N3</accession>
<feature type="binding site" evidence="7">
    <location>
        <position position="92"/>
    </location>
    <ligand>
        <name>substrate</name>
    </ligand>
</feature>
<comment type="subcellular location">
    <subcellularLocation>
        <location evidence="7">Cytoplasm</location>
    </subcellularLocation>
</comment>
<dbReference type="Pfam" id="PF02866">
    <property type="entry name" value="Ldh_1_C"/>
    <property type="match status" value="1"/>
</dbReference>
<feature type="binding site" evidence="7">
    <location>
        <position position="147"/>
    </location>
    <ligand>
        <name>NAD(+)</name>
        <dbReference type="ChEBI" id="CHEBI:57540"/>
    </ligand>
</feature>
<feature type="domain" description="Lactate/malate dehydrogenase C-terminal" evidence="11">
    <location>
        <begin position="149"/>
        <end position="313"/>
    </location>
</feature>
<evidence type="ECO:0000256" key="2">
    <source>
        <dbReference type="ARBA" id="ARBA00006054"/>
    </source>
</evidence>
<comment type="activity regulation">
    <text evidence="7">Allosterically activated by fructose 1,6-bisphosphate (FBP).</text>
</comment>
<dbReference type="GO" id="GO:0006096">
    <property type="term" value="P:glycolytic process"/>
    <property type="evidence" value="ECO:0007669"/>
    <property type="project" value="UniProtKB-UniRule"/>
</dbReference>
<comment type="catalytic activity">
    <reaction evidence="6 7">
        <text>(S)-lactate + NAD(+) = pyruvate + NADH + H(+)</text>
        <dbReference type="Rhea" id="RHEA:23444"/>
        <dbReference type="ChEBI" id="CHEBI:15361"/>
        <dbReference type="ChEBI" id="CHEBI:15378"/>
        <dbReference type="ChEBI" id="CHEBI:16651"/>
        <dbReference type="ChEBI" id="CHEBI:57540"/>
        <dbReference type="ChEBI" id="CHEBI:57945"/>
        <dbReference type="EC" id="1.1.1.27"/>
    </reaction>
</comment>
<dbReference type="GO" id="GO:0004459">
    <property type="term" value="F:L-lactate dehydrogenase (NAD+) activity"/>
    <property type="evidence" value="ECO:0007669"/>
    <property type="project" value="UniProtKB-UniRule"/>
</dbReference>
<comment type="function">
    <text evidence="7">Catalyzes the conversion of lactate to pyruvate.</text>
</comment>
<reference evidence="12" key="1">
    <citation type="journal article" date="2023" name="J. Hazard. Mater.">
        <title>Anaerobic biodegradation of pyrene and benzo[a]pyrene by a new sulfate-reducing Desulforamulus aquiferis strain DSA.</title>
        <authorList>
            <person name="Zhang Z."/>
            <person name="Sun J."/>
            <person name="Gong X."/>
            <person name="Wang C."/>
            <person name="Wang H."/>
        </authorList>
    </citation>
    <scope>NUCLEOTIDE SEQUENCE</scope>
    <source>
        <strain evidence="12">DSA</strain>
    </source>
</reference>
<evidence type="ECO:0000256" key="1">
    <source>
        <dbReference type="ARBA" id="ARBA00004843"/>
    </source>
</evidence>
<evidence type="ECO:0000259" key="10">
    <source>
        <dbReference type="Pfam" id="PF00056"/>
    </source>
</evidence>
<evidence type="ECO:0000259" key="11">
    <source>
        <dbReference type="Pfam" id="PF02866"/>
    </source>
</evidence>
<dbReference type="PRINTS" id="PR00086">
    <property type="entry name" value="LLDHDRGNASE"/>
</dbReference>
<feature type="binding site" evidence="7 9">
    <location>
        <position position="39"/>
    </location>
    <ligand>
        <name>NAD(+)</name>
        <dbReference type="ChEBI" id="CHEBI:57540"/>
    </ligand>
</feature>
<dbReference type="Gene3D" id="3.90.110.10">
    <property type="entry name" value="Lactate dehydrogenase/glycoside hydrolase, family 4, C-terminal"/>
    <property type="match status" value="1"/>
</dbReference>
<dbReference type="PANTHER" id="PTHR43128:SF16">
    <property type="entry name" value="L-LACTATE DEHYDROGENASE"/>
    <property type="match status" value="1"/>
</dbReference>
<dbReference type="PROSITE" id="PS00064">
    <property type="entry name" value="L_LDH"/>
    <property type="match status" value="1"/>
</dbReference>
<dbReference type="EMBL" id="JARPTC010000001">
    <property type="protein sequence ID" value="MDO7785785.1"/>
    <property type="molecule type" value="Genomic_DNA"/>
</dbReference>
<evidence type="ECO:0000256" key="3">
    <source>
        <dbReference type="ARBA" id="ARBA00012967"/>
    </source>
</evidence>
<feature type="domain" description="Lactate/malate dehydrogenase N-terminal" evidence="10">
    <location>
        <begin position="8"/>
        <end position="146"/>
    </location>
</feature>
<evidence type="ECO:0000256" key="4">
    <source>
        <dbReference type="ARBA" id="ARBA00023002"/>
    </source>
</evidence>
<keyword evidence="7" id="KW-0597">Phosphoprotein</keyword>
<feature type="binding site" evidence="7">
    <location>
        <position position="18"/>
    </location>
    <ligand>
        <name>NAD(+)</name>
        <dbReference type="ChEBI" id="CHEBI:57540"/>
    </ligand>
</feature>
<evidence type="ECO:0000256" key="8">
    <source>
        <dbReference type="PIRSR" id="PIRSR000102-1"/>
    </source>
</evidence>
<dbReference type="EC" id="1.1.1.27" evidence="3 7"/>
<evidence type="ECO:0000313" key="12">
    <source>
        <dbReference type="EMBL" id="MDO7785785.1"/>
    </source>
</evidence>
<keyword evidence="4 7" id="KW-0560">Oxidoreductase</keyword>
<evidence type="ECO:0000256" key="9">
    <source>
        <dbReference type="PIRSR" id="PIRSR000102-3"/>
    </source>
</evidence>
<feature type="binding site" evidence="7 9">
    <location>
        <begin position="122"/>
        <end position="124"/>
    </location>
    <ligand>
        <name>NAD(+)</name>
        <dbReference type="ChEBI" id="CHEBI:57540"/>
    </ligand>
</feature>
<feature type="binding site" evidence="7">
    <location>
        <position position="44"/>
    </location>
    <ligand>
        <name>NAD(+)</name>
        <dbReference type="ChEBI" id="CHEBI:57540"/>
    </ligand>
</feature>
<feature type="active site" description="Proton acceptor" evidence="7 8">
    <location>
        <position position="179"/>
    </location>
</feature>
<dbReference type="PANTHER" id="PTHR43128">
    <property type="entry name" value="L-2-HYDROXYCARBOXYLATE DEHYDROGENASE (NAD(P)(+))"/>
    <property type="match status" value="1"/>
</dbReference>
<dbReference type="CDD" id="cd05292">
    <property type="entry name" value="LDH_2"/>
    <property type="match status" value="1"/>
</dbReference>
<evidence type="ECO:0000256" key="5">
    <source>
        <dbReference type="ARBA" id="ARBA00023027"/>
    </source>
</evidence>
<dbReference type="HAMAP" id="MF_00488">
    <property type="entry name" value="Lactate_dehydrog"/>
    <property type="match status" value="1"/>
</dbReference>
<dbReference type="NCBIfam" id="TIGR01771">
    <property type="entry name" value="L-LDH-NAD"/>
    <property type="match status" value="1"/>
</dbReference>
<dbReference type="SUPFAM" id="SSF51735">
    <property type="entry name" value="NAD(P)-binding Rossmann-fold domains"/>
    <property type="match status" value="1"/>
</dbReference>
<dbReference type="NCBIfam" id="NF004863">
    <property type="entry name" value="PRK06223.1"/>
    <property type="match status" value="1"/>
</dbReference>
<dbReference type="GO" id="GO:0005737">
    <property type="term" value="C:cytoplasm"/>
    <property type="evidence" value="ECO:0007669"/>
    <property type="project" value="UniProtKB-SubCell"/>
</dbReference>
<feature type="binding site" evidence="7">
    <location>
        <begin position="124"/>
        <end position="127"/>
    </location>
    <ligand>
        <name>substrate</name>
    </ligand>
</feature>
<comment type="similarity">
    <text evidence="2 7">Belongs to the LDH/MDH superfamily. LDH family.</text>
</comment>
<feature type="binding site" evidence="9">
    <location>
        <begin position="14"/>
        <end position="19"/>
    </location>
    <ligand>
        <name>NAD(+)</name>
        <dbReference type="ChEBI" id="CHEBI:57540"/>
    </ligand>
</feature>
<dbReference type="NCBIfam" id="NF000824">
    <property type="entry name" value="PRK00066.1"/>
    <property type="match status" value="1"/>
</dbReference>
<feature type="binding site" evidence="7">
    <location>
        <position position="69"/>
    </location>
    <ligand>
        <name>NAD(+)</name>
        <dbReference type="ChEBI" id="CHEBI:57540"/>
    </ligand>
</feature>
<keyword evidence="5 7" id="KW-0520">NAD</keyword>
<dbReference type="Gene3D" id="3.40.50.720">
    <property type="entry name" value="NAD(P)-binding Rossmann-like Domain"/>
    <property type="match status" value="1"/>
</dbReference>
<feature type="modified residue" description="Phosphotyrosine" evidence="7">
    <location>
        <position position="223"/>
    </location>
</feature>
<organism evidence="12 13">
    <name type="scientific">Desulforamulus aquiferis</name>
    <dbReference type="NCBI Taxonomy" id="1397668"/>
    <lineage>
        <taxon>Bacteria</taxon>
        <taxon>Bacillati</taxon>
        <taxon>Bacillota</taxon>
        <taxon>Clostridia</taxon>
        <taxon>Eubacteriales</taxon>
        <taxon>Peptococcaceae</taxon>
        <taxon>Desulforamulus</taxon>
    </lineage>
</organism>
<dbReference type="AlphaFoldDB" id="A0AAW7Z8N3"/>
<keyword evidence="7" id="KW-0963">Cytoplasm</keyword>
<dbReference type="InterPro" id="IPR022383">
    <property type="entry name" value="Lactate/malate_DH_C"/>
</dbReference>
<reference evidence="12" key="2">
    <citation type="submission" date="2023-03" db="EMBL/GenBank/DDBJ databases">
        <authorList>
            <person name="Zhang Z."/>
        </authorList>
    </citation>
    <scope>NUCLEOTIDE SEQUENCE</scope>
    <source>
        <strain evidence="12">DSA</strain>
    </source>
</reference>
<comment type="pathway">
    <text evidence="1 7">Fermentation; pyruvate fermentation to lactate; (S)-lactate from pyruvate: step 1/1.</text>
</comment>
<feature type="binding site" evidence="7">
    <location>
        <begin position="152"/>
        <end position="155"/>
    </location>
    <ligand>
        <name>substrate</name>
    </ligand>
</feature>
<proteinExistence type="inferred from homology"/>
<dbReference type="PIRSF" id="PIRSF000102">
    <property type="entry name" value="Lac_mal_DH"/>
    <property type="match status" value="1"/>
</dbReference>
<keyword evidence="13" id="KW-1185">Reference proteome</keyword>
<feature type="binding site" evidence="7">
    <location>
        <position position="86"/>
    </location>
    <ligand>
        <name>substrate</name>
    </ligand>
</feature>
<feature type="binding site" evidence="7">
    <location>
        <position position="232"/>
    </location>
    <ligand>
        <name>substrate</name>
    </ligand>
</feature>
<dbReference type="Pfam" id="PF00056">
    <property type="entry name" value="Ldh_1_N"/>
    <property type="match status" value="1"/>
</dbReference>
<comment type="subunit">
    <text evidence="7">Homotetramer.</text>
</comment>
<name>A0AAW7Z8N3_9FIRM</name>
<dbReference type="GO" id="GO:0006089">
    <property type="term" value="P:lactate metabolic process"/>
    <property type="evidence" value="ECO:0007669"/>
    <property type="project" value="TreeGrafter"/>
</dbReference>
<dbReference type="Proteomes" id="UP001172911">
    <property type="component" value="Unassembled WGS sequence"/>
</dbReference>